<comment type="pathway">
    <text evidence="1">Protein modification; protein ubiquitination.</text>
</comment>
<dbReference type="InterPro" id="IPR019572">
    <property type="entry name" value="UBA_E1_SCCH"/>
</dbReference>
<accession>C1E378</accession>
<reference evidence="4 5" key="1">
    <citation type="journal article" date="2009" name="Science">
        <title>Green evolution and dynamic adaptations revealed by genomes of the marine picoeukaryotes Micromonas.</title>
        <authorList>
            <person name="Worden A.Z."/>
            <person name="Lee J.H."/>
            <person name="Mock T."/>
            <person name="Rouze P."/>
            <person name="Simmons M.P."/>
            <person name="Aerts A.L."/>
            <person name="Allen A.E."/>
            <person name="Cuvelier M.L."/>
            <person name="Derelle E."/>
            <person name="Everett M.V."/>
            <person name="Foulon E."/>
            <person name="Grimwood J."/>
            <person name="Gundlach H."/>
            <person name="Henrissat B."/>
            <person name="Napoli C."/>
            <person name="McDonald S.M."/>
            <person name="Parker M.S."/>
            <person name="Rombauts S."/>
            <person name="Salamov A."/>
            <person name="Von Dassow P."/>
            <person name="Badger J.H."/>
            <person name="Coutinho P.M."/>
            <person name="Demir E."/>
            <person name="Dubchak I."/>
            <person name="Gentemann C."/>
            <person name="Eikrem W."/>
            <person name="Gready J.E."/>
            <person name="John U."/>
            <person name="Lanier W."/>
            <person name="Lindquist E.A."/>
            <person name="Lucas S."/>
            <person name="Mayer K.F."/>
            <person name="Moreau H."/>
            <person name="Not F."/>
            <person name="Otillar R."/>
            <person name="Panaud O."/>
            <person name="Pangilinan J."/>
            <person name="Paulsen I."/>
            <person name="Piegu B."/>
            <person name="Poliakov A."/>
            <person name="Robbens S."/>
            <person name="Schmutz J."/>
            <person name="Toulza E."/>
            <person name="Wyss T."/>
            <person name="Zelensky A."/>
            <person name="Zhou K."/>
            <person name="Armbrust E.V."/>
            <person name="Bhattacharya D."/>
            <person name="Goodenough U.W."/>
            <person name="Van de Peer Y."/>
            <person name="Grigoriev I.V."/>
        </authorList>
    </citation>
    <scope>NUCLEOTIDE SEQUENCE [LARGE SCALE GENOMIC DNA]</scope>
    <source>
        <strain evidence="5">RCC299 / NOUM17</strain>
    </source>
</reference>
<dbReference type="RefSeq" id="XP_002501626.1">
    <property type="nucleotide sequence ID" value="XM_002501580.1"/>
</dbReference>
<feature type="non-terminal residue" evidence="4">
    <location>
        <position position="113"/>
    </location>
</feature>
<feature type="non-terminal residue" evidence="4">
    <location>
        <position position="1"/>
    </location>
</feature>
<evidence type="ECO:0000256" key="2">
    <source>
        <dbReference type="ARBA" id="ARBA00005673"/>
    </source>
</evidence>
<dbReference type="KEGG" id="mis:MICPUN_74537"/>
<evidence type="ECO:0000259" key="3">
    <source>
        <dbReference type="Pfam" id="PF10585"/>
    </source>
</evidence>
<comment type="similarity">
    <text evidence="2">Belongs to the ubiquitin-activating E1 family.</text>
</comment>
<dbReference type="SUPFAM" id="SSF69572">
    <property type="entry name" value="Activating enzymes of the ubiquitin-like proteins"/>
    <property type="match status" value="1"/>
</dbReference>
<gene>
    <name evidence="4" type="ORF">MICPUN_74537</name>
</gene>
<dbReference type="EMBL" id="CP001325">
    <property type="protein sequence ID" value="ACO62884.1"/>
    <property type="molecule type" value="Genomic_DNA"/>
</dbReference>
<dbReference type="InterPro" id="IPR042063">
    <property type="entry name" value="Ubi_acti_E1_SCCH"/>
</dbReference>
<evidence type="ECO:0000313" key="4">
    <source>
        <dbReference type="EMBL" id="ACO62884.1"/>
    </source>
</evidence>
<dbReference type="GO" id="GO:0008641">
    <property type="term" value="F:ubiquitin-like modifier activating enzyme activity"/>
    <property type="evidence" value="ECO:0007669"/>
    <property type="project" value="InterPro"/>
</dbReference>
<dbReference type="AlphaFoldDB" id="C1E378"/>
<protein>
    <recommendedName>
        <fullName evidence="3">Ubiquitin-activating enzyme SCCH domain-containing protein</fullName>
    </recommendedName>
</protein>
<dbReference type="Gene3D" id="1.10.10.2660">
    <property type="entry name" value="Ubiquitin-activating enzyme E1, SCCH domain"/>
    <property type="match status" value="1"/>
</dbReference>
<organism evidence="4 5">
    <name type="scientific">Micromonas commoda (strain RCC299 / NOUM17 / CCMP2709)</name>
    <name type="common">Picoplanktonic green alga</name>
    <dbReference type="NCBI Taxonomy" id="296587"/>
    <lineage>
        <taxon>Eukaryota</taxon>
        <taxon>Viridiplantae</taxon>
        <taxon>Chlorophyta</taxon>
        <taxon>Mamiellophyceae</taxon>
        <taxon>Mamiellales</taxon>
        <taxon>Mamiellaceae</taxon>
        <taxon>Micromonas</taxon>
    </lineage>
</organism>
<dbReference type="Pfam" id="PF10585">
    <property type="entry name" value="UBA_E1_SCCH"/>
    <property type="match status" value="1"/>
</dbReference>
<dbReference type="OrthoDB" id="10252231at2759"/>
<dbReference type="STRING" id="296587.C1E378"/>
<evidence type="ECO:0000313" key="5">
    <source>
        <dbReference type="Proteomes" id="UP000002009"/>
    </source>
</evidence>
<dbReference type="eggNOG" id="KOG2012">
    <property type="taxonomic scope" value="Eukaryota"/>
</dbReference>
<feature type="domain" description="Ubiquitin-activating enzyme SCCH" evidence="3">
    <location>
        <begin position="1"/>
        <end position="113"/>
    </location>
</feature>
<evidence type="ECO:0000256" key="1">
    <source>
        <dbReference type="ARBA" id="ARBA00004906"/>
    </source>
</evidence>
<dbReference type="InParanoid" id="C1E378"/>
<name>C1E378_MICCC</name>
<dbReference type="Proteomes" id="UP000002009">
    <property type="component" value="Chromosome 4"/>
</dbReference>
<dbReference type="InterPro" id="IPR035985">
    <property type="entry name" value="Ubiquitin-activating_enz"/>
</dbReference>
<sequence length="113" mass="12718">LFVEAPRGVNAYLGDSRYAQENLDVTSSSADLGSRLRHLRRIHAGLVSERPYEYSHCVSWAAARFREYFALLPNTMLKNFPPGQRTRDGSPFWSGTKRVPAPIAFDPNTPSHV</sequence>
<dbReference type="GeneID" id="8242538"/>
<proteinExistence type="inferred from homology"/>
<keyword evidence="5" id="KW-1185">Reference proteome</keyword>